<dbReference type="EMBL" id="KV005049">
    <property type="protein sequence ID" value="KZV34498.1"/>
    <property type="molecule type" value="Genomic_DNA"/>
</dbReference>
<keyword evidence="2" id="KW-1185">Reference proteome</keyword>
<evidence type="ECO:0000313" key="1">
    <source>
        <dbReference type="EMBL" id="KZV34498.1"/>
    </source>
</evidence>
<proteinExistence type="predicted"/>
<evidence type="ECO:0000313" key="2">
    <source>
        <dbReference type="Proteomes" id="UP000250235"/>
    </source>
</evidence>
<sequence length="78" mass="8476">MKNNFAYLLLTADCDDITTDVIIADSRSCASIQQLISSTSKHCSCLLTLLLKKTSAEIILLLISLKNSSADSSKECFC</sequence>
<reference evidence="1 2" key="1">
    <citation type="journal article" date="2015" name="Proc. Natl. Acad. Sci. U.S.A.">
        <title>The resurrection genome of Boea hygrometrica: A blueprint for survival of dehydration.</title>
        <authorList>
            <person name="Xiao L."/>
            <person name="Yang G."/>
            <person name="Zhang L."/>
            <person name="Yang X."/>
            <person name="Zhao S."/>
            <person name="Ji Z."/>
            <person name="Zhou Q."/>
            <person name="Hu M."/>
            <person name="Wang Y."/>
            <person name="Chen M."/>
            <person name="Xu Y."/>
            <person name="Jin H."/>
            <person name="Xiao X."/>
            <person name="Hu G."/>
            <person name="Bao F."/>
            <person name="Hu Y."/>
            <person name="Wan P."/>
            <person name="Li L."/>
            <person name="Deng X."/>
            <person name="Kuang T."/>
            <person name="Xiang C."/>
            <person name="Zhu J.K."/>
            <person name="Oliver M.J."/>
            <person name="He Y."/>
        </authorList>
    </citation>
    <scope>NUCLEOTIDE SEQUENCE [LARGE SCALE GENOMIC DNA]</scope>
    <source>
        <strain evidence="2">cv. XS01</strain>
    </source>
</reference>
<accession>A0A2Z7BQX7</accession>
<organism evidence="1 2">
    <name type="scientific">Dorcoceras hygrometricum</name>
    <dbReference type="NCBI Taxonomy" id="472368"/>
    <lineage>
        <taxon>Eukaryota</taxon>
        <taxon>Viridiplantae</taxon>
        <taxon>Streptophyta</taxon>
        <taxon>Embryophyta</taxon>
        <taxon>Tracheophyta</taxon>
        <taxon>Spermatophyta</taxon>
        <taxon>Magnoliopsida</taxon>
        <taxon>eudicotyledons</taxon>
        <taxon>Gunneridae</taxon>
        <taxon>Pentapetalae</taxon>
        <taxon>asterids</taxon>
        <taxon>lamiids</taxon>
        <taxon>Lamiales</taxon>
        <taxon>Gesneriaceae</taxon>
        <taxon>Didymocarpoideae</taxon>
        <taxon>Trichosporeae</taxon>
        <taxon>Loxocarpinae</taxon>
        <taxon>Dorcoceras</taxon>
    </lineage>
</organism>
<dbReference type="AlphaFoldDB" id="A0A2Z7BQX7"/>
<protein>
    <submittedName>
        <fullName evidence="1">Uncharacterized protein</fullName>
    </submittedName>
</protein>
<dbReference type="Proteomes" id="UP000250235">
    <property type="component" value="Unassembled WGS sequence"/>
</dbReference>
<name>A0A2Z7BQX7_9LAMI</name>
<gene>
    <name evidence="1" type="ORF">F511_25323</name>
</gene>